<name>A0A8S5LRT8_9CAUD</name>
<reference evidence="1" key="1">
    <citation type="journal article" date="2021" name="Proc. Natl. Acad. Sci. U.S.A.">
        <title>A Catalog of Tens of Thousands of Viruses from Human Metagenomes Reveals Hidden Associations with Chronic Diseases.</title>
        <authorList>
            <person name="Tisza M.J."/>
            <person name="Buck C.B."/>
        </authorList>
    </citation>
    <scope>NUCLEOTIDE SEQUENCE</scope>
    <source>
        <strain evidence="1">CtSGr1</strain>
    </source>
</reference>
<accession>A0A8S5LRT8</accession>
<evidence type="ECO:0000313" key="1">
    <source>
        <dbReference type="EMBL" id="DAD72555.1"/>
    </source>
</evidence>
<sequence>MRRSYHAGSLLHFEKPVTITSGFRTASWNAKQKNCRWYGIVHNLSDAPNTLQ</sequence>
<protein>
    <submittedName>
        <fullName evidence="1">Peptidase</fullName>
    </submittedName>
</protein>
<proteinExistence type="predicted"/>
<organism evidence="1">
    <name type="scientific">Myoviridae sp. ctSGr1</name>
    <dbReference type="NCBI Taxonomy" id="2827609"/>
    <lineage>
        <taxon>Viruses</taxon>
        <taxon>Duplodnaviria</taxon>
        <taxon>Heunggongvirae</taxon>
        <taxon>Uroviricota</taxon>
        <taxon>Caudoviricetes</taxon>
    </lineage>
</organism>
<dbReference type="EMBL" id="BK015900">
    <property type="protein sequence ID" value="DAD72555.1"/>
    <property type="molecule type" value="Genomic_DNA"/>
</dbReference>